<organism evidence="2 3">
    <name type="scientific">Lichtheimia ornata</name>
    <dbReference type="NCBI Taxonomy" id="688661"/>
    <lineage>
        <taxon>Eukaryota</taxon>
        <taxon>Fungi</taxon>
        <taxon>Fungi incertae sedis</taxon>
        <taxon>Mucoromycota</taxon>
        <taxon>Mucoromycotina</taxon>
        <taxon>Mucoromycetes</taxon>
        <taxon>Mucorales</taxon>
        <taxon>Lichtheimiaceae</taxon>
        <taxon>Lichtheimia</taxon>
    </lineage>
</organism>
<dbReference type="Proteomes" id="UP001234581">
    <property type="component" value="Unassembled WGS sequence"/>
</dbReference>
<keyword evidence="1" id="KW-0732">Signal</keyword>
<evidence type="ECO:0000256" key="1">
    <source>
        <dbReference type="SAM" id="SignalP"/>
    </source>
</evidence>
<gene>
    <name evidence="2" type="ORF">O0I10_007505</name>
</gene>
<feature type="signal peptide" evidence="1">
    <location>
        <begin position="1"/>
        <end position="24"/>
    </location>
</feature>
<keyword evidence="3" id="KW-1185">Reference proteome</keyword>
<feature type="chain" id="PRO_5042064222" evidence="1">
    <location>
        <begin position="25"/>
        <end position="74"/>
    </location>
</feature>
<protein>
    <submittedName>
        <fullName evidence="2">Uncharacterized protein</fullName>
    </submittedName>
</protein>
<reference evidence="2 3" key="1">
    <citation type="submission" date="2023-03" db="EMBL/GenBank/DDBJ databases">
        <title>Genome sequence of Lichtheimia ornata CBS 291.66.</title>
        <authorList>
            <person name="Mohabir J.T."/>
            <person name="Shea T.P."/>
            <person name="Kurbessoian T."/>
            <person name="Berby B."/>
            <person name="Fontaine J."/>
            <person name="Livny J."/>
            <person name="Gnirke A."/>
            <person name="Stajich J.E."/>
            <person name="Cuomo C.A."/>
        </authorList>
    </citation>
    <scope>NUCLEOTIDE SEQUENCE [LARGE SCALE GENOMIC DNA]</scope>
    <source>
        <strain evidence="2">CBS 291.66</strain>
    </source>
</reference>
<feature type="non-terminal residue" evidence="2">
    <location>
        <position position="74"/>
    </location>
</feature>
<dbReference type="PROSITE" id="PS51257">
    <property type="entry name" value="PROKAR_LIPOPROTEIN"/>
    <property type="match status" value="1"/>
</dbReference>
<sequence length="74" mass="8061">MKVSTSIPVAFIVLVSTLNQLAAAQTTSSCPAQNLRSVQAKRGQLLENMYTIRLCMLMQVADAKGVLLGYMSQR</sequence>
<proteinExistence type="predicted"/>
<name>A0AAD7V1G5_9FUNG</name>
<dbReference type="AlphaFoldDB" id="A0AAD7V1G5"/>
<dbReference type="GeneID" id="83214914"/>
<evidence type="ECO:0000313" key="2">
    <source>
        <dbReference type="EMBL" id="KAJ8656908.1"/>
    </source>
</evidence>
<comment type="caution">
    <text evidence="2">The sequence shown here is derived from an EMBL/GenBank/DDBJ whole genome shotgun (WGS) entry which is preliminary data.</text>
</comment>
<accession>A0AAD7V1G5</accession>
<evidence type="ECO:0000313" key="3">
    <source>
        <dbReference type="Proteomes" id="UP001234581"/>
    </source>
</evidence>
<dbReference type="RefSeq" id="XP_058341821.1">
    <property type="nucleotide sequence ID" value="XM_058487521.1"/>
</dbReference>
<dbReference type="EMBL" id="JARTCD010000036">
    <property type="protein sequence ID" value="KAJ8656908.1"/>
    <property type="molecule type" value="Genomic_DNA"/>
</dbReference>